<dbReference type="CDD" id="cd01651">
    <property type="entry name" value="RT_G2_intron"/>
    <property type="match status" value="1"/>
</dbReference>
<dbReference type="InterPro" id="IPR013597">
    <property type="entry name" value="Mat_intron_G2"/>
</dbReference>
<dbReference type="Pfam" id="PF00078">
    <property type="entry name" value="RVT_1"/>
    <property type="match status" value="1"/>
</dbReference>
<dbReference type="InterPro" id="IPR043128">
    <property type="entry name" value="Rev_trsase/Diguanyl_cyclase"/>
</dbReference>
<evidence type="ECO:0000313" key="3">
    <source>
        <dbReference type="EMBL" id="EDV05540.1"/>
    </source>
</evidence>
<dbReference type="STRING" id="471870.BACINT_04688"/>
<comment type="similarity">
    <text evidence="1">Belongs to the bacterial reverse transcriptase family.</text>
</comment>
<dbReference type="eggNOG" id="COG3344">
    <property type="taxonomic scope" value="Bacteria"/>
</dbReference>
<dbReference type="Pfam" id="PF08388">
    <property type="entry name" value="GIIM"/>
    <property type="match status" value="1"/>
</dbReference>
<evidence type="ECO:0000259" key="2">
    <source>
        <dbReference type="PROSITE" id="PS50878"/>
    </source>
</evidence>
<dbReference type="InterPro" id="IPR000477">
    <property type="entry name" value="RT_dom"/>
</dbReference>
<dbReference type="PROSITE" id="PS50878">
    <property type="entry name" value="RT_POL"/>
    <property type="match status" value="1"/>
</dbReference>
<keyword evidence="3" id="KW-0808">Transferase</keyword>
<organism evidence="3 4">
    <name type="scientific">Bacteroides intestinalis DSM 17393</name>
    <dbReference type="NCBI Taxonomy" id="471870"/>
    <lineage>
        <taxon>Bacteria</taxon>
        <taxon>Pseudomonadati</taxon>
        <taxon>Bacteroidota</taxon>
        <taxon>Bacteroidia</taxon>
        <taxon>Bacteroidales</taxon>
        <taxon>Bacteroidaceae</taxon>
        <taxon>Bacteroides</taxon>
    </lineage>
</organism>
<dbReference type="PANTHER" id="PTHR34047:SF10">
    <property type="entry name" value="GROUP II INTRON-ASSOCIATED OPEN READING FRAME"/>
    <property type="match status" value="1"/>
</dbReference>
<dbReference type="NCBIfam" id="TIGR04416">
    <property type="entry name" value="group_II_RT_mat"/>
    <property type="match status" value="1"/>
</dbReference>
<evidence type="ECO:0000313" key="4">
    <source>
        <dbReference type="Proteomes" id="UP000004596"/>
    </source>
</evidence>
<reference evidence="3 4" key="1">
    <citation type="submission" date="2008-04" db="EMBL/GenBank/DDBJ databases">
        <title>Draft genome sequence of Bacteroides intestinalis (DSM 17393).</title>
        <authorList>
            <person name="Sudarsanam P."/>
            <person name="Ley R."/>
            <person name="Guruge J."/>
            <person name="Turnbaugh P.J."/>
            <person name="Mahowald M."/>
            <person name="Liep D."/>
            <person name="Gordon J."/>
        </authorList>
    </citation>
    <scope>NUCLEOTIDE SEQUENCE [LARGE SCALE GENOMIC DNA]</scope>
    <source>
        <strain evidence="3 4">DSM 17393</strain>
    </source>
</reference>
<dbReference type="InterPro" id="IPR043502">
    <property type="entry name" value="DNA/RNA_pol_sf"/>
</dbReference>
<dbReference type="InterPro" id="IPR051083">
    <property type="entry name" value="GrpII_Intron_Splice-Mob/Def"/>
</dbReference>
<keyword evidence="3" id="KW-0548">Nucleotidyltransferase</keyword>
<dbReference type="Proteomes" id="UP000004596">
    <property type="component" value="Unassembled WGS sequence"/>
</dbReference>
<comment type="caution">
    <text evidence="3">The sequence shown here is derived from an EMBL/GenBank/DDBJ whole genome shotgun (WGS) entry which is preliminary data.</text>
</comment>
<evidence type="ECO:0000256" key="1">
    <source>
        <dbReference type="ARBA" id="ARBA00034120"/>
    </source>
</evidence>
<feature type="domain" description="Reverse transcriptase" evidence="2">
    <location>
        <begin position="110"/>
        <end position="347"/>
    </location>
</feature>
<sequence>MFYKKLIELIKGEKQMNEIKTSCASTDRKWSTWESIDWNKCVIAVNKLQARIVKAQKAGKHGRVKSLQWVLTHSFYAKALAVKRVTSNSGSDTAGVDKVKWSTPNARFKAIGELKRRGYKPQPLKRVNIKKSNGKLRPLGIPTMKDRAMQALYLLALEPVSETTADSNSYGFRKERSTGDAREQCFCVLAKKASPEWIMEGDIQGCFDHISHEWLLNNIPMDKVMLRKWLKCGFVFNKELFPTEEGTPQGGIISPTLANMTLDGLQTMLAEKYHKKFVTRKTTTYYPKVHLVRYADDFIITGRNKEALEEIKPLVVDFLKERGLTLSEEKTKITHIDDGFDFLGYNIRKYKGVLLIKPSKKSLKKFMQKIRGIIDSNKGSKQESLIRLLNPVITGWVNYYKNCVASDTFRKADYLIFEKLWQWATRRHPKKGKYWIADRYFTRVKNRNWCFVANFKKGKTDDRIALKRLYDTKITRYVKVKGEANPFAPEWTEYFEKRKTYKMLQSLNGRKSLLYMWERQNHLCPVCGKPIDKEHPWGTSQQTVNGKKVNNLLHDSCRRKVIQTNKM</sequence>
<keyword evidence="3" id="KW-0695">RNA-directed DNA polymerase</keyword>
<gene>
    <name evidence="3" type="ORF">BACINT_04688</name>
</gene>
<reference evidence="3 4" key="2">
    <citation type="submission" date="2008-04" db="EMBL/GenBank/DDBJ databases">
        <authorList>
            <person name="Fulton L."/>
            <person name="Clifton S."/>
            <person name="Fulton B."/>
            <person name="Xu J."/>
            <person name="Minx P."/>
            <person name="Pepin K.H."/>
            <person name="Johnson M."/>
            <person name="Thiruvilangam P."/>
            <person name="Bhonagiri V."/>
            <person name="Nash W.E."/>
            <person name="Mardis E.R."/>
            <person name="Wilson R.K."/>
        </authorList>
    </citation>
    <scope>NUCLEOTIDE SEQUENCE [LARGE SCALE GENOMIC DNA]</scope>
    <source>
        <strain evidence="3 4">DSM 17393</strain>
    </source>
</reference>
<dbReference type="PANTHER" id="PTHR34047">
    <property type="entry name" value="NUCLEAR INTRON MATURASE 1, MITOCHONDRIAL-RELATED"/>
    <property type="match status" value="1"/>
</dbReference>
<accession>B3CHN4</accession>
<dbReference type="InterPro" id="IPR030931">
    <property type="entry name" value="Group_II_RT_mat"/>
</dbReference>
<dbReference type="GO" id="GO:0003964">
    <property type="term" value="F:RNA-directed DNA polymerase activity"/>
    <property type="evidence" value="ECO:0007669"/>
    <property type="project" value="UniProtKB-KW"/>
</dbReference>
<dbReference type="SUPFAM" id="SSF56672">
    <property type="entry name" value="DNA/RNA polymerases"/>
    <property type="match status" value="1"/>
</dbReference>
<name>B3CHN4_9BACE</name>
<proteinExistence type="inferred from homology"/>
<dbReference type="Pfam" id="PF13655">
    <property type="entry name" value="RVT_N"/>
    <property type="match status" value="1"/>
</dbReference>
<protein>
    <submittedName>
        <fullName evidence="3">Reverse transcriptase (RNA-dependent DNA polymerase)</fullName>
    </submittedName>
</protein>
<dbReference type="EMBL" id="ABJL02000008">
    <property type="protein sequence ID" value="EDV05540.1"/>
    <property type="molecule type" value="Genomic_DNA"/>
</dbReference>
<dbReference type="Gene3D" id="3.30.70.270">
    <property type="match status" value="1"/>
</dbReference>
<dbReference type="InterPro" id="IPR025960">
    <property type="entry name" value="RVT_N"/>
</dbReference>
<dbReference type="AlphaFoldDB" id="B3CHN4"/>